<proteinExistence type="predicted"/>
<organism evidence="1">
    <name type="scientific">Chaetoceros debilis</name>
    <dbReference type="NCBI Taxonomy" id="122233"/>
    <lineage>
        <taxon>Eukaryota</taxon>
        <taxon>Sar</taxon>
        <taxon>Stramenopiles</taxon>
        <taxon>Ochrophyta</taxon>
        <taxon>Bacillariophyta</taxon>
        <taxon>Coscinodiscophyceae</taxon>
        <taxon>Chaetocerotophycidae</taxon>
        <taxon>Chaetocerotales</taxon>
        <taxon>Chaetocerotaceae</taxon>
        <taxon>Chaetoceros</taxon>
    </lineage>
</organism>
<protein>
    <submittedName>
        <fullName evidence="1">Uncharacterized protein</fullName>
    </submittedName>
</protein>
<reference evidence="1" key="1">
    <citation type="submission" date="2021-01" db="EMBL/GenBank/DDBJ databases">
        <authorList>
            <person name="Corre E."/>
            <person name="Pelletier E."/>
            <person name="Niang G."/>
            <person name="Scheremetjew M."/>
            <person name="Finn R."/>
            <person name="Kale V."/>
            <person name="Holt S."/>
            <person name="Cochrane G."/>
            <person name="Meng A."/>
            <person name="Brown T."/>
            <person name="Cohen L."/>
        </authorList>
    </citation>
    <scope>NUCLEOTIDE SEQUENCE</scope>
    <source>
        <strain evidence="1">MM31A-1</strain>
    </source>
</reference>
<gene>
    <name evidence="1" type="ORF">CDEB00056_LOCUS15688</name>
</gene>
<accession>A0A7S3VBV0</accession>
<dbReference type="EMBL" id="HBIO01020370">
    <property type="protein sequence ID" value="CAE0470835.1"/>
    <property type="molecule type" value="Transcribed_RNA"/>
</dbReference>
<name>A0A7S3VBV0_9STRA</name>
<sequence length="184" mass="21027">MDAISINSLLHMSENMWSDLDIVMDDDEYEIMQQEIFDVVPSNDFLEMELQQKQDSLDLNGDFFDTEMCMNEDPHQQKITTCSMEDPMKQHTCQLNYVSDHESLETVPSAADPDIINSTITFAVHRSAPCPYFPSILSSELEERMEQSISRLAMSMKRSEMSRQRILENGAFKITASVLGVSLI</sequence>
<evidence type="ECO:0000313" key="1">
    <source>
        <dbReference type="EMBL" id="CAE0470835.1"/>
    </source>
</evidence>
<dbReference type="AlphaFoldDB" id="A0A7S3VBV0"/>